<feature type="domain" description="HTH tetR-type" evidence="5">
    <location>
        <begin position="17"/>
        <end position="77"/>
    </location>
</feature>
<evidence type="ECO:0000256" key="2">
    <source>
        <dbReference type="ARBA" id="ARBA00023125"/>
    </source>
</evidence>
<reference evidence="6" key="1">
    <citation type="submission" date="2020-07" db="EMBL/GenBank/DDBJ databases">
        <title>Description of Mycobacterium gordonae subsp. intergordonae subsp.nov. and Mycobacterium gordonae subsp. gordonae subsp. nov.</title>
        <authorList>
            <person name="Huang H."/>
        </authorList>
    </citation>
    <scope>NUCLEOTIDE SEQUENCE [LARGE SCALE GENOMIC DNA]</scope>
    <source>
        <strain evidence="6">24T</strain>
    </source>
</reference>
<dbReference type="Proteomes" id="UP000510682">
    <property type="component" value="Chromosome"/>
</dbReference>
<dbReference type="PRINTS" id="PR00455">
    <property type="entry name" value="HTHTETR"/>
</dbReference>
<dbReference type="InterPro" id="IPR009057">
    <property type="entry name" value="Homeodomain-like_sf"/>
</dbReference>
<keyword evidence="7" id="KW-1185">Reference proteome</keyword>
<dbReference type="Pfam" id="PF00440">
    <property type="entry name" value="TetR_N"/>
    <property type="match status" value="1"/>
</dbReference>
<keyword evidence="3" id="KW-0804">Transcription</keyword>
<evidence type="ECO:0000313" key="6">
    <source>
        <dbReference type="EMBL" id="QLL07697.1"/>
    </source>
</evidence>
<dbReference type="SUPFAM" id="SSF46689">
    <property type="entry name" value="Homeodomain-like"/>
    <property type="match status" value="1"/>
</dbReference>
<feature type="DNA-binding region" description="H-T-H motif" evidence="4">
    <location>
        <begin position="40"/>
        <end position="59"/>
    </location>
</feature>
<dbReference type="AlphaFoldDB" id="A0A7D6I923"/>
<keyword evidence="1" id="KW-0805">Transcription regulation</keyword>
<evidence type="ECO:0000256" key="3">
    <source>
        <dbReference type="ARBA" id="ARBA00023163"/>
    </source>
</evidence>
<dbReference type="InterPro" id="IPR050109">
    <property type="entry name" value="HTH-type_TetR-like_transc_reg"/>
</dbReference>
<dbReference type="Gene3D" id="1.10.357.10">
    <property type="entry name" value="Tetracycline Repressor, domain 2"/>
    <property type="match status" value="1"/>
</dbReference>
<reference evidence="6" key="2">
    <citation type="submission" date="2020-07" db="EMBL/GenBank/DDBJ databases">
        <authorList>
            <person name="Yu X."/>
        </authorList>
    </citation>
    <scope>NUCLEOTIDE SEQUENCE [LARGE SCALE GENOMIC DNA]</scope>
    <source>
        <strain evidence="6">24T</strain>
    </source>
</reference>
<dbReference type="PANTHER" id="PTHR30055:SF234">
    <property type="entry name" value="HTH-TYPE TRANSCRIPTIONAL REGULATOR BETI"/>
    <property type="match status" value="1"/>
</dbReference>
<keyword evidence="2 4" id="KW-0238">DNA-binding</keyword>
<protein>
    <submittedName>
        <fullName evidence="6">TetR/AcrR family transcriptional regulator</fullName>
    </submittedName>
</protein>
<dbReference type="InterPro" id="IPR001647">
    <property type="entry name" value="HTH_TetR"/>
</dbReference>
<evidence type="ECO:0000256" key="4">
    <source>
        <dbReference type="PROSITE-ProRule" id="PRU00335"/>
    </source>
</evidence>
<dbReference type="PROSITE" id="PS50977">
    <property type="entry name" value="HTH_TETR_2"/>
    <property type="match status" value="1"/>
</dbReference>
<dbReference type="GO" id="GO:0003700">
    <property type="term" value="F:DNA-binding transcription factor activity"/>
    <property type="evidence" value="ECO:0007669"/>
    <property type="project" value="TreeGrafter"/>
</dbReference>
<evidence type="ECO:0000256" key="1">
    <source>
        <dbReference type="ARBA" id="ARBA00023015"/>
    </source>
</evidence>
<name>A0A7D6I923_9MYCO</name>
<sequence>MAGGPTALGRPAGAVGEQTRLRIIDAAMRCVAEVGYSRASIREIARAAGMTSGSLYHYFPNKADLLKATDDEIERIVLPRLRAAAARSDDITDRLEAVLDESRLLNRDHPSLATFLRARRAQGSTRLRHTGPSYPGSKALRVVVTEIVEDARAHGALLSETSVTAAVDAICALTRGLSEQAARLPADAYAATLDSAKQLLRGTLFATPTASA</sequence>
<gene>
    <name evidence="6" type="ORF">H0P51_01375</name>
</gene>
<organism evidence="6 7">
    <name type="scientific">Mycobacterium vicinigordonae</name>
    <dbReference type="NCBI Taxonomy" id="1719132"/>
    <lineage>
        <taxon>Bacteria</taxon>
        <taxon>Bacillati</taxon>
        <taxon>Actinomycetota</taxon>
        <taxon>Actinomycetes</taxon>
        <taxon>Mycobacteriales</taxon>
        <taxon>Mycobacteriaceae</taxon>
        <taxon>Mycobacterium</taxon>
    </lineage>
</organism>
<dbReference type="RefSeq" id="WP_180916298.1">
    <property type="nucleotide sequence ID" value="NZ_CP059165.1"/>
</dbReference>
<evidence type="ECO:0000313" key="7">
    <source>
        <dbReference type="Proteomes" id="UP000510682"/>
    </source>
</evidence>
<proteinExistence type="predicted"/>
<dbReference type="PANTHER" id="PTHR30055">
    <property type="entry name" value="HTH-TYPE TRANSCRIPTIONAL REGULATOR RUTR"/>
    <property type="match status" value="1"/>
</dbReference>
<dbReference type="GO" id="GO:0000976">
    <property type="term" value="F:transcription cis-regulatory region binding"/>
    <property type="evidence" value="ECO:0007669"/>
    <property type="project" value="TreeGrafter"/>
</dbReference>
<dbReference type="KEGG" id="mgor:H0P51_01375"/>
<dbReference type="EMBL" id="CP059165">
    <property type="protein sequence ID" value="QLL07697.1"/>
    <property type="molecule type" value="Genomic_DNA"/>
</dbReference>
<evidence type="ECO:0000259" key="5">
    <source>
        <dbReference type="PROSITE" id="PS50977"/>
    </source>
</evidence>
<accession>A0A7D6I923</accession>